<dbReference type="CDD" id="cd04301">
    <property type="entry name" value="NAT_SF"/>
    <property type="match status" value="1"/>
</dbReference>
<dbReference type="Pfam" id="PF13302">
    <property type="entry name" value="Acetyltransf_3"/>
    <property type="match status" value="1"/>
</dbReference>
<proteinExistence type="inferred from homology"/>
<evidence type="ECO:0000256" key="1">
    <source>
        <dbReference type="ARBA" id="ARBA00022679"/>
    </source>
</evidence>
<evidence type="ECO:0000313" key="5">
    <source>
        <dbReference type="EMBL" id="ASK65745.1"/>
    </source>
</evidence>
<feature type="domain" description="N-acetyltransferase" evidence="4">
    <location>
        <begin position="124"/>
        <end position="254"/>
    </location>
</feature>
<gene>
    <name evidence="5" type="ORF">CFK39_07735</name>
</gene>
<dbReference type="GO" id="GO:0008999">
    <property type="term" value="F:protein-N-terminal-alanine acetyltransferase activity"/>
    <property type="evidence" value="ECO:0007669"/>
    <property type="project" value="TreeGrafter"/>
</dbReference>
<dbReference type="Proteomes" id="UP000198398">
    <property type="component" value="Chromosome"/>
</dbReference>
<accession>A0A220UCE4</accession>
<feature type="domain" description="N-acetyltransferase" evidence="4">
    <location>
        <begin position="1"/>
        <end position="103"/>
    </location>
</feature>
<keyword evidence="2" id="KW-0012">Acyltransferase</keyword>
<dbReference type="EMBL" id="CP022316">
    <property type="protein sequence ID" value="ASK65745.1"/>
    <property type="molecule type" value="Genomic_DNA"/>
</dbReference>
<evidence type="ECO:0000259" key="4">
    <source>
        <dbReference type="PROSITE" id="PS51186"/>
    </source>
</evidence>
<dbReference type="InterPro" id="IPR000182">
    <property type="entry name" value="GNAT_dom"/>
</dbReference>
<sequence length="254" mass="27377">MQRLVGRLTLSGLTRGAFQSATLGYWVDHAVTGRGIATHAVRAAIAVAFGGLALHRLQAEVRLGNEASARVLERCGFAEFGLAPSYLRLGGDWADCRLFQLVDAHWQAEEPAPATVPGQTVVGPEVPALEETLDLYDAVGWGAYTAEPATLERALAGSLRVVTARRDGRLLGLARVVGDGVTIAYLQDVLVAPEAHRTGLGRRLVEAAFAPFGEVRQQVLLTDAEPGQRAFYESLGFVEAHDHEADLRSFVRLR</sequence>
<dbReference type="InterPro" id="IPR051531">
    <property type="entry name" value="N-acetyltransferase"/>
</dbReference>
<keyword evidence="6" id="KW-1185">Reference proteome</keyword>
<dbReference type="Gene3D" id="3.40.630.30">
    <property type="match status" value="2"/>
</dbReference>
<reference evidence="6" key="1">
    <citation type="submission" date="2017-07" db="EMBL/GenBank/DDBJ databases">
        <title>Brachybacterium sp. VR2415.</title>
        <authorList>
            <person name="Tak E.J."/>
            <person name="Bae J.-W."/>
        </authorList>
    </citation>
    <scope>NUCLEOTIDE SEQUENCE [LARGE SCALE GENOMIC DNA]</scope>
    <source>
        <strain evidence="6">VR2415</strain>
    </source>
</reference>
<dbReference type="GO" id="GO:0005737">
    <property type="term" value="C:cytoplasm"/>
    <property type="evidence" value="ECO:0007669"/>
    <property type="project" value="TreeGrafter"/>
</dbReference>
<evidence type="ECO:0000256" key="3">
    <source>
        <dbReference type="ARBA" id="ARBA00038502"/>
    </source>
</evidence>
<dbReference type="KEGG" id="brv:CFK39_07735"/>
<name>A0A220UCE4_9MICO</name>
<dbReference type="Pfam" id="PF13673">
    <property type="entry name" value="Acetyltransf_10"/>
    <property type="match status" value="1"/>
</dbReference>
<dbReference type="PANTHER" id="PTHR43792">
    <property type="entry name" value="GNAT FAMILY, PUTATIVE (AFU_ORTHOLOGUE AFUA_3G00765)-RELATED-RELATED"/>
    <property type="match status" value="1"/>
</dbReference>
<evidence type="ECO:0000256" key="2">
    <source>
        <dbReference type="ARBA" id="ARBA00023315"/>
    </source>
</evidence>
<protein>
    <recommendedName>
        <fullName evidence="4">N-acetyltransferase domain-containing protein</fullName>
    </recommendedName>
</protein>
<dbReference type="SUPFAM" id="SSF55729">
    <property type="entry name" value="Acyl-CoA N-acyltransferases (Nat)"/>
    <property type="match status" value="2"/>
</dbReference>
<comment type="similarity">
    <text evidence="3">Belongs to the acetyltransferase family. RimJ subfamily.</text>
</comment>
<dbReference type="InterPro" id="IPR016181">
    <property type="entry name" value="Acyl_CoA_acyltransferase"/>
</dbReference>
<dbReference type="AlphaFoldDB" id="A0A220UCE4"/>
<dbReference type="PROSITE" id="PS51186">
    <property type="entry name" value="GNAT"/>
    <property type="match status" value="2"/>
</dbReference>
<organism evidence="5 6">
    <name type="scientific">Brachybacterium avium</name>
    <dbReference type="NCBI Taxonomy" id="2017485"/>
    <lineage>
        <taxon>Bacteria</taxon>
        <taxon>Bacillati</taxon>
        <taxon>Actinomycetota</taxon>
        <taxon>Actinomycetes</taxon>
        <taxon>Micrococcales</taxon>
        <taxon>Dermabacteraceae</taxon>
        <taxon>Brachybacterium</taxon>
    </lineage>
</organism>
<keyword evidence="1" id="KW-0808">Transferase</keyword>
<dbReference type="PANTHER" id="PTHR43792:SF8">
    <property type="entry name" value="[RIBOSOMAL PROTEIN US5]-ALANINE N-ACETYLTRANSFERASE"/>
    <property type="match status" value="1"/>
</dbReference>
<evidence type="ECO:0000313" key="6">
    <source>
        <dbReference type="Proteomes" id="UP000198398"/>
    </source>
</evidence>